<feature type="domain" description="AB hydrolase-1" evidence="1">
    <location>
        <begin position="48"/>
        <end position="248"/>
    </location>
</feature>
<proteinExistence type="predicted"/>
<name>A0A6G8QFC2_9ACTN</name>
<evidence type="ECO:0000259" key="1">
    <source>
        <dbReference type="Pfam" id="PF12697"/>
    </source>
</evidence>
<protein>
    <submittedName>
        <fullName evidence="2">Alpha/beta fold hydrolase</fullName>
    </submittedName>
</protein>
<keyword evidence="2" id="KW-0378">Hydrolase</keyword>
<dbReference type="InterPro" id="IPR029058">
    <property type="entry name" value="AB_hydrolase_fold"/>
</dbReference>
<sequence length="271" mass="29699">MTSPSRRRPGETPTSAGLAYEEVGLLSTDGIRLKAWWVPIEGSSRAAVLVHGWGGHRSDEHVLKTAPVYLREGYSVLIIDLRAQGESGGRRRTLGYREVRDVRGALLWLKGRGYGPGETVLHGWSMGGATVVRAAPGTGVAAVVEEAGYADLPLLLERAIPRIAGLPRLFVPGVLLAGKLWPDFDAWDVQPDREASELLREGVPLFIIHSSEDGLIPVEHAEKFAAAHPEAAVWILPDHDHVEAFAHPEYEERLRSFLRTVTTKRRPAPPT</sequence>
<reference evidence="2 3" key="1">
    <citation type="submission" date="2019-10" db="EMBL/GenBank/DDBJ databases">
        <title>Rubrobacter sp nov SCSIO 52090 isolated from a deep-sea sediment in the South China Sea.</title>
        <authorList>
            <person name="Chen R.W."/>
        </authorList>
    </citation>
    <scope>NUCLEOTIDE SEQUENCE [LARGE SCALE GENOMIC DNA]</scope>
    <source>
        <strain evidence="2 3">SCSIO 52909</strain>
    </source>
</reference>
<dbReference type="AlphaFoldDB" id="A0A6G8QFC2"/>
<evidence type="ECO:0000313" key="3">
    <source>
        <dbReference type="Proteomes" id="UP000501452"/>
    </source>
</evidence>
<dbReference type="EMBL" id="CP045119">
    <property type="protein sequence ID" value="QIN85189.1"/>
    <property type="molecule type" value="Genomic_DNA"/>
</dbReference>
<dbReference type="PANTHER" id="PTHR43358">
    <property type="entry name" value="ALPHA/BETA-HYDROLASE"/>
    <property type="match status" value="1"/>
</dbReference>
<dbReference type="GO" id="GO:0016787">
    <property type="term" value="F:hydrolase activity"/>
    <property type="evidence" value="ECO:0007669"/>
    <property type="project" value="UniProtKB-KW"/>
</dbReference>
<dbReference type="InterPro" id="IPR000073">
    <property type="entry name" value="AB_hydrolase_1"/>
</dbReference>
<gene>
    <name evidence="2" type="ORF">GBA63_13820</name>
</gene>
<dbReference type="InterPro" id="IPR052920">
    <property type="entry name" value="DNA-binding_regulatory"/>
</dbReference>
<dbReference type="Pfam" id="PF12697">
    <property type="entry name" value="Abhydrolase_6"/>
    <property type="match status" value="1"/>
</dbReference>
<evidence type="ECO:0000313" key="2">
    <source>
        <dbReference type="EMBL" id="QIN85189.1"/>
    </source>
</evidence>
<dbReference type="Proteomes" id="UP000501452">
    <property type="component" value="Chromosome"/>
</dbReference>
<dbReference type="PANTHER" id="PTHR43358:SF4">
    <property type="entry name" value="ALPHA_BETA HYDROLASE FOLD-1 DOMAIN-CONTAINING PROTEIN"/>
    <property type="match status" value="1"/>
</dbReference>
<dbReference type="Gene3D" id="3.40.50.1820">
    <property type="entry name" value="alpha/beta hydrolase"/>
    <property type="match status" value="1"/>
</dbReference>
<accession>A0A6G8QFC2</accession>
<dbReference type="SUPFAM" id="SSF53474">
    <property type="entry name" value="alpha/beta-Hydrolases"/>
    <property type="match status" value="1"/>
</dbReference>
<keyword evidence="3" id="KW-1185">Reference proteome</keyword>
<organism evidence="2 3">
    <name type="scientific">Rubrobacter tropicus</name>
    <dbReference type="NCBI Taxonomy" id="2653851"/>
    <lineage>
        <taxon>Bacteria</taxon>
        <taxon>Bacillati</taxon>
        <taxon>Actinomycetota</taxon>
        <taxon>Rubrobacteria</taxon>
        <taxon>Rubrobacterales</taxon>
        <taxon>Rubrobacteraceae</taxon>
        <taxon>Rubrobacter</taxon>
    </lineage>
</organism>
<dbReference type="KEGG" id="rub:GBA63_13820"/>